<dbReference type="Pfam" id="PF00378">
    <property type="entry name" value="ECH_1"/>
    <property type="match status" value="1"/>
</dbReference>
<dbReference type="Proteomes" id="UP000316426">
    <property type="component" value="Chromosome"/>
</dbReference>
<dbReference type="AlphaFoldDB" id="A0A518K4T4"/>
<evidence type="ECO:0000313" key="4">
    <source>
        <dbReference type="EMBL" id="QDV72804.1"/>
    </source>
</evidence>
<name>A0A518K4T4_9BACT</name>
<dbReference type="RefSeq" id="WP_145108702.1">
    <property type="nucleotide sequence ID" value="NZ_CP036349.1"/>
</dbReference>
<proteinExistence type="inferred from homology"/>
<dbReference type="InterPro" id="IPR001753">
    <property type="entry name" value="Enoyl-CoA_hydra/iso"/>
</dbReference>
<dbReference type="PANTHER" id="PTHR42964:SF1">
    <property type="entry name" value="POLYKETIDE BIOSYNTHESIS ENOYL-COA HYDRATASE PKSH-RELATED"/>
    <property type="match status" value="1"/>
</dbReference>
<evidence type="ECO:0000256" key="3">
    <source>
        <dbReference type="SAM" id="MobiDB-lite"/>
    </source>
</evidence>
<keyword evidence="5" id="KW-1185">Reference proteome</keyword>
<dbReference type="Gene3D" id="1.10.12.10">
    <property type="entry name" value="Lyase 2-enoyl-coa Hydratase, Chain A, domain 2"/>
    <property type="match status" value="1"/>
</dbReference>
<accession>A0A518K4T4</accession>
<dbReference type="GO" id="GO:0004300">
    <property type="term" value="F:enoyl-CoA hydratase activity"/>
    <property type="evidence" value="ECO:0007669"/>
    <property type="project" value="UniProtKB-EC"/>
</dbReference>
<dbReference type="SUPFAM" id="SSF52096">
    <property type="entry name" value="ClpP/crotonase"/>
    <property type="match status" value="1"/>
</dbReference>
<organism evidence="4 5">
    <name type="scientific">Botrimarina mediterranea</name>
    <dbReference type="NCBI Taxonomy" id="2528022"/>
    <lineage>
        <taxon>Bacteria</taxon>
        <taxon>Pseudomonadati</taxon>
        <taxon>Planctomycetota</taxon>
        <taxon>Planctomycetia</taxon>
        <taxon>Pirellulales</taxon>
        <taxon>Lacipirellulaceae</taxon>
        <taxon>Botrimarina</taxon>
    </lineage>
</organism>
<sequence>MIMPSDAVELRIDGPVATVLLNRPDYGNALTRAMMSELRQALSDLHLEKRVRAVILTGAGETFCTGRDPAELGDSGDLIADLARYGEEAEEYRDLLVAMLELPKPLIAAVNGPAAAGGAGLVLGCDAVVASGQATFGFPEPRRGSVAGVAGPLLAHRAGAGVAARLLVTATTIAAAEAHRIGLYHELVPPDLLWARAFELGNECAAAAPQAVQLTKRLLYEIVGEQLGTLLTNGAAASATSRTTDSAKEGIAAEREGREPEWP</sequence>
<feature type="compositionally biased region" description="Basic and acidic residues" evidence="3">
    <location>
        <begin position="245"/>
        <end position="263"/>
    </location>
</feature>
<dbReference type="InterPro" id="IPR051683">
    <property type="entry name" value="Enoyl-CoA_Hydratase/Isomerase"/>
</dbReference>
<dbReference type="PROSITE" id="PS00166">
    <property type="entry name" value="ENOYL_COA_HYDRATASE"/>
    <property type="match status" value="1"/>
</dbReference>
<evidence type="ECO:0000256" key="1">
    <source>
        <dbReference type="ARBA" id="ARBA00005254"/>
    </source>
</evidence>
<feature type="compositionally biased region" description="Low complexity" evidence="3">
    <location>
        <begin position="235"/>
        <end position="244"/>
    </location>
</feature>
<feature type="region of interest" description="Disordered" evidence="3">
    <location>
        <begin position="235"/>
        <end position="263"/>
    </location>
</feature>
<dbReference type="InterPro" id="IPR018376">
    <property type="entry name" value="Enoyl-CoA_hyd/isom_CS"/>
</dbReference>
<dbReference type="EMBL" id="CP036349">
    <property type="protein sequence ID" value="QDV72804.1"/>
    <property type="molecule type" value="Genomic_DNA"/>
</dbReference>
<dbReference type="InterPro" id="IPR029045">
    <property type="entry name" value="ClpP/crotonase-like_dom_sf"/>
</dbReference>
<dbReference type="KEGG" id="bmei:Spa11_09860"/>
<evidence type="ECO:0000256" key="2">
    <source>
        <dbReference type="RuleBase" id="RU003707"/>
    </source>
</evidence>
<dbReference type="EC" id="4.2.1.17" evidence="4"/>
<dbReference type="Gene3D" id="3.90.226.10">
    <property type="entry name" value="2-enoyl-CoA Hydratase, Chain A, domain 1"/>
    <property type="match status" value="1"/>
</dbReference>
<evidence type="ECO:0000313" key="5">
    <source>
        <dbReference type="Proteomes" id="UP000316426"/>
    </source>
</evidence>
<comment type="similarity">
    <text evidence="1 2">Belongs to the enoyl-CoA hydratase/isomerase family.</text>
</comment>
<dbReference type="InterPro" id="IPR014748">
    <property type="entry name" value="Enoyl-CoA_hydra_C"/>
</dbReference>
<keyword evidence="4" id="KW-0456">Lyase</keyword>
<protein>
    <submittedName>
        <fullName evidence="4">2,3-dehydroadipyl-CoA hydratase</fullName>
        <ecNumber evidence="4">4.2.1.17</ecNumber>
    </submittedName>
</protein>
<gene>
    <name evidence="4" type="primary">paaF</name>
    <name evidence="4" type="ORF">Spa11_09860</name>
</gene>
<reference evidence="4 5" key="1">
    <citation type="submission" date="2019-02" db="EMBL/GenBank/DDBJ databases">
        <title>Deep-cultivation of Planctomycetes and their phenomic and genomic characterization uncovers novel biology.</title>
        <authorList>
            <person name="Wiegand S."/>
            <person name="Jogler M."/>
            <person name="Boedeker C."/>
            <person name="Pinto D."/>
            <person name="Vollmers J."/>
            <person name="Rivas-Marin E."/>
            <person name="Kohn T."/>
            <person name="Peeters S.H."/>
            <person name="Heuer A."/>
            <person name="Rast P."/>
            <person name="Oberbeckmann S."/>
            <person name="Bunk B."/>
            <person name="Jeske O."/>
            <person name="Meyerdierks A."/>
            <person name="Storesund J.E."/>
            <person name="Kallscheuer N."/>
            <person name="Luecker S."/>
            <person name="Lage O.M."/>
            <person name="Pohl T."/>
            <person name="Merkel B.J."/>
            <person name="Hornburger P."/>
            <person name="Mueller R.-W."/>
            <person name="Bruemmer F."/>
            <person name="Labrenz M."/>
            <person name="Spormann A.M."/>
            <person name="Op den Camp H."/>
            <person name="Overmann J."/>
            <person name="Amann R."/>
            <person name="Jetten M.S.M."/>
            <person name="Mascher T."/>
            <person name="Medema M.H."/>
            <person name="Devos D.P."/>
            <person name="Kaster A.-K."/>
            <person name="Ovreas L."/>
            <person name="Rohde M."/>
            <person name="Galperin M.Y."/>
            <person name="Jogler C."/>
        </authorList>
    </citation>
    <scope>NUCLEOTIDE SEQUENCE [LARGE SCALE GENOMIC DNA]</scope>
    <source>
        <strain evidence="4 5">Spa11</strain>
    </source>
</reference>
<dbReference type="PANTHER" id="PTHR42964">
    <property type="entry name" value="ENOYL-COA HYDRATASE"/>
    <property type="match status" value="1"/>
</dbReference>
<dbReference type="CDD" id="cd06558">
    <property type="entry name" value="crotonase-like"/>
    <property type="match status" value="1"/>
</dbReference>